<gene>
    <name evidence="1" type="ORF">METZ01_LOCUS348827</name>
</gene>
<feature type="non-terminal residue" evidence="1">
    <location>
        <position position="322"/>
    </location>
</feature>
<reference evidence="1" key="1">
    <citation type="submission" date="2018-05" db="EMBL/GenBank/DDBJ databases">
        <authorList>
            <person name="Lanie J.A."/>
            <person name="Ng W.-L."/>
            <person name="Kazmierczak K.M."/>
            <person name="Andrzejewski T.M."/>
            <person name="Davidsen T.M."/>
            <person name="Wayne K.J."/>
            <person name="Tettelin H."/>
            <person name="Glass J.I."/>
            <person name="Rusch D."/>
            <person name="Podicherti R."/>
            <person name="Tsui H.-C.T."/>
            <person name="Winkler M.E."/>
        </authorList>
    </citation>
    <scope>NUCLEOTIDE SEQUENCE</scope>
</reference>
<dbReference type="AlphaFoldDB" id="A0A382RE50"/>
<name>A0A382RE50_9ZZZZ</name>
<proteinExistence type="predicted"/>
<evidence type="ECO:0008006" key="2">
    <source>
        <dbReference type="Google" id="ProtNLM"/>
    </source>
</evidence>
<evidence type="ECO:0000313" key="1">
    <source>
        <dbReference type="EMBL" id="SVC95973.1"/>
    </source>
</evidence>
<feature type="non-terminal residue" evidence="1">
    <location>
        <position position="1"/>
    </location>
</feature>
<sequence>GQFASFGKNKVQYAEFEWQKMESEHFDVYFFAEEEVLAAYAAQMAERQFADLEMKFAHTVKRRVPLVVYSSHIYFEQTNIIPNILPEGVAGFTEYLKGRVAMPLSGSYPDFERVLHHELVHVFTFDRIARVMERHSILDFRPAPLWFTEGLAEYWSSEWASFGDMVIRDALFARRLVPIAQMTYINGTYQMYKEGESICHFMADRHGEDVFEQLFENWWRAETFAEIFEITTGESLEKFDKSWQYHLHKHYLPDIADHDPPNELAKARTKTGFNIKPEIAYGDSVGFYHFRNDQGYTQIVRSRFDGGESEIVHTHNLQMFSG</sequence>
<dbReference type="EMBL" id="UINC01121080">
    <property type="protein sequence ID" value="SVC95973.1"/>
    <property type="molecule type" value="Genomic_DNA"/>
</dbReference>
<protein>
    <recommendedName>
        <fullName evidence="2">Peptidase MA-like domain-containing protein</fullName>
    </recommendedName>
</protein>
<accession>A0A382RE50</accession>
<organism evidence="1">
    <name type="scientific">marine metagenome</name>
    <dbReference type="NCBI Taxonomy" id="408172"/>
    <lineage>
        <taxon>unclassified sequences</taxon>
        <taxon>metagenomes</taxon>
        <taxon>ecological metagenomes</taxon>
    </lineage>
</organism>